<dbReference type="EMBL" id="HF951689">
    <property type="protein sequence ID" value="CCW35139.1"/>
    <property type="molecule type" value="Genomic_DNA"/>
</dbReference>
<dbReference type="AlphaFoldDB" id="S0EUT9"/>
<dbReference type="SUPFAM" id="SSF55653">
    <property type="entry name" value="Ribosomal protein L9 C-domain"/>
    <property type="match status" value="1"/>
</dbReference>
<evidence type="ECO:0000256" key="8">
    <source>
        <dbReference type="SAM" id="Coils"/>
    </source>
</evidence>
<feature type="domain" description="Ribosomal protein L9" evidence="10">
    <location>
        <begin position="1"/>
        <end position="46"/>
    </location>
</feature>
<evidence type="ECO:0000256" key="5">
    <source>
        <dbReference type="ARBA" id="ARBA00023274"/>
    </source>
</evidence>
<comment type="similarity">
    <text evidence="1 7">Belongs to the bacterial ribosomal protein bL9 family.</text>
</comment>
<dbReference type="GO" id="GO:0006412">
    <property type="term" value="P:translation"/>
    <property type="evidence" value="ECO:0007669"/>
    <property type="project" value="UniProtKB-UniRule"/>
</dbReference>
<keyword evidence="4 7" id="KW-0689">Ribosomal protein</keyword>
<organism evidence="12 13">
    <name type="scientific">Chthonomonas calidirosea (strain DSM 23976 / ICMP 18418 / T49)</name>
    <dbReference type="NCBI Taxonomy" id="1303518"/>
    <lineage>
        <taxon>Bacteria</taxon>
        <taxon>Bacillati</taxon>
        <taxon>Armatimonadota</taxon>
        <taxon>Chthonomonadia</taxon>
        <taxon>Chthonomonadales</taxon>
        <taxon>Chthonomonadaceae</taxon>
        <taxon>Chthonomonas</taxon>
    </lineage>
</organism>
<keyword evidence="2 7" id="KW-0699">rRNA-binding</keyword>
<dbReference type="Pfam" id="PF03948">
    <property type="entry name" value="Ribosomal_L9_C"/>
    <property type="match status" value="1"/>
</dbReference>
<feature type="compositionally biased region" description="Low complexity" evidence="9">
    <location>
        <begin position="161"/>
        <end position="176"/>
    </location>
</feature>
<feature type="region of interest" description="Disordered" evidence="9">
    <location>
        <begin position="154"/>
        <end position="176"/>
    </location>
</feature>
<keyword evidence="5 7" id="KW-0687">Ribonucleoprotein</keyword>
<evidence type="ECO:0000259" key="10">
    <source>
        <dbReference type="Pfam" id="PF01281"/>
    </source>
</evidence>
<dbReference type="RefSeq" id="WP_016482680.1">
    <property type="nucleotide sequence ID" value="NC_021487.1"/>
</dbReference>
<dbReference type="NCBIfam" id="TIGR00158">
    <property type="entry name" value="L9"/>
    <property type="match status" value="1"/>
</dbReference>
<dbReference type="InterPro" id="IPR020070">
    <property type="entry name" value="Ribosomal_bL9_N"/>
</dbReference>
<evidence type="ECO:0000256" key="7">
    <source>
        <dbReference type="HAMAP-Rule" id="MF_00503"/>
    </source>
</evidence>
<dbReference type="InterPro" id="IPR020069">
    <property type="entry name" value="Ribosomal_bL9_C"/>
</dbReference>
<evidence type="ECO:0000256" key="1">
    <source>
        <dbReference type="ARBA" id="ARBA00010605"/>
    </source>
</evidence>
<dbReference type="Proteomes" id="UP000014227">
    <property type="component" value="Chromosome I"/>
</dbReference>
<dbReference type="PANTHER" id="PTHR21368">
    <property type="entry name" value="50S RIBOSOMAL PROTEIN L9"/>
    <property type="match status" value="1"/>
</dbReference>
<proteinExistence type="inferred from homology"/>
<evidence type="ECO:0000256" key="3">
    <source>
        <dbReference type="ARBA" id="ARBA00022884"/>
    </source>
</evidence>
<dbReference type="STRING" id="454171.CP488_02774"/>
<dbReference type="KEGG" id="ccz:CCALI_01321"/>
<dbReference type="InterPro" id="IPR020594">
    <property type="entry name" value="Ribosomal_bL9_bac/chp"/>
</dbReference>
<keyword evidence="3 7" id="KW-0694">RNA-binding</keyword>
<dbReference type="SUPFAM" id="SSF55658">
    <property type="entry name" value="L9 N-domain-like"/>
    <property type="match status" value="1"/>
</dbReference>
<dbReference type="InterPro" id="IPR036935">
    <property type="entry name" value="Ribosomal_bL9_N_sf"/>
</dbReference>
<sequence length="176" mass="19501">MKVILTRDVPKLGQDGDIVNVADGYARNYLFPRRLAVLAHGAALKQHQARLAREKERGAQALEEAKRQAEKLNGAELEIIVKTSPNSTRLFGSVTEADVAEQIQQKFGITVDKRKIGLVDPIRTTGRYEIGVRLHPEVRAQFVLYVLTEEQRAEREKERQAAASGETANAETAAAN</sequence>
<evidence type="ECO:0000256" key="2">
    <source>
        <dbReference type="ARBA" id="ARBA00022730"/>
    </source>
</evidence>
<dbReference type="Pfam" id="PF01281">
    <property type="entry name" value="Ribosomal_L9_N"/>
    <property type="match status" value="1"/>
</dbReference>
<dbReference type="InterPro" id="IPR000244">
    <property type="entry name" value="Ribosomal_bL9"/>
</dbReference>
<name>S0EUT9_CHTCT</name>
<dbReference type="GO" id="GO:0019843">
    <property type="term" value="F:rRNA binding"/>
    <property type="evidence" value="ECO:0007669"/>
    <property type="project" value="UniProtKB-UniRule"/>
</dbReference>
<dbReference type="FunCoup" id="S0EUT9">
    <property type="interactions" value="499"/>
</dbReference>
<comment type="function">
    <text evidence="7">Binds to the 23S rRNA.</text>
</comment>
<dbReference type="Gene3D" id="3.40.5.10">
    <property type="entry name" value="Ribosomal protein L9, N-terminal domain"/>
    <property type="match status" value="1"/>
</dbReference>
<dbReference type="GO" id="GO:1990904">
    <property type="term" value="C:ribonucleoprotein complex"/>
    <property type="evidence" value="ECO:0007669"/>
    <property type="project" value="UniProtKB-KW"/>
</dbReference>
<evidence type="ECO:0000259" key="11">
    <source>
        <dbReference type="Pfam" id="PF03948"/>
    </source>
</evidence>
<evidence type="ECO:0000313" key="12">
    <source>
        <dbReference type="EMBL" id="CCW35139.1"/>
    </source>
</evidence>
<evidence type="ECO:0000313" key="13">
    <source>
        <dbReference type="Proteomes" id="UP000014227"/>
    </source>
</evidence>
<keyword evidence="13" id="KW-1185">Reference proteome</keyword>
<dbReference type="eggNOG" id="COG0359">
    <property type="taxonomic scope" value="Bacteria"/>
</dbReference>
<dbReference type="InParanoid" id="S0EUT9"/>
<dbReference type="GO" id="GO:0005840">
    <property type="term" value="C:ribosome"/>
    <property type="evidence" value="ECO:0007669"/>
    <property type="project" value="UniProtKB-KW"/>
</dbReference>
<evidence type="ECO:0000256" key="6">
    <source>
        <dbReference type="ARBA" id="ARBA00035292"/>
    </source>
</evidence>
<reference evidence="13" key="1">
    <citation type="submission" date="2013-03" db="EMBL/GenBank/DDBJ databases">
        <title>Genome sequence of Chthonomonas calidirosea, the first sequenced genome from the Armatimonadetes phylum (formally candidate division OP10).</title>
        <authorList>
            <person name="Lee K.C.Y."/>
            <person name="Morgan X.C."/>
            <person name="Dunfield P.F."/>
            <person name="Tamas I."/>
            <person name="Houghton K.M."/>
            <person name="Vyssotski M."/>
            <person name="Ryan J.L.J."/>
            <person name="Lagutin K."/>
            <person name="McDonald I.R."/>
            <person name="Stott M.B."/>
        </authorList>
    </citation>
    <scope>NUCLEOTIDE SEQUENCE [LARGE SCALE GENOMIC DNA]</scope>
    <source>
        <strain evidence="13">DSM 23976 / ICMP 18418 / T49</strain>
    </source>
</reference>
<evidence type="ECO:0000256" key="9">
    <source>
        <dbReference type="SAM" id="MobiDB-lite"/>
    </source>
</evidence>
<keyword evidence="8" id="KW-0175">Coiled coil</keyword>
<dbReference type="InterPro" id="IPR036791">
    <property type="entry name" value="Ribosomal_bL9_C_sf"/>
</dbReference>
<feature type="coiled-coil region" evidence="8">
    <location>
        <begin position="44"/>
        <end position="75"/>
    </location>
</feature>
<dbReference type="OrthoDB" id="9788336at2"/>
<protein>
    <recommendedName>
        <fullName evidence="6 7">Large ribosomal subunit protein bL9</fullName>
    </recommendedName>
</protein>
<gene>
    <name evidence="7" type="primary">rplI</name>
    <name evidence="12" type="ORF">CCALI_01321</name>
</gene>
<dbReference type="HOGENOM" id="CLU_078938_3_0_0"/>
<dbReference type="Gene3D" id="3.10.430.100">
    <property type="entry name" value="Ribosomal protein L9, C-terminal domain"/>
    <property type="match status" value="1"/>
</dbReference>
<dbReference type="HAMAP" id="MF_00503">
    <property type="entry name" value="Ribosomal_bL9"/>
    <property type="match status" value="1"/>
</dbReference>
<dbReference type="GO" id="GO:0003735">
    <property type="term" value="F:structural constituent of ribosome"/>
    <property type="evidence" value="ECO:0007669"/>
    <property type="project" value="InterPro"/>
</dbReference>
<dbReference type="InterPro" id="IPR009027">
    <property type="entry name" value="Ribosomal_bL9/RNase_H1_N"/>
</dbReference>
<feature type="domain" description="Large ribosomal subunit protein bL9 C-terminal" evidence="11">
    <location>
        <begin position="63"/>
        <end position="146"/>
    </location>
</feature>
<accession>S0EUT9</accession>
<evidence type="ECO:0000256" key="4">
    <source>
        <dbReference type="ARBA" id="ARBA00022980"/>
    </source>
</evidence>
<dbReference type="PATRIC" id="fig|1303518.3.peg.1348"/>